<reference evidence="3 4" key="1">
    <citation type="journal article" date="2018" name="J. Allergy Clin. Immunol.">
        <title>High-quality assembly of Dermatophagoides pteronyssinus genome and transcriptome reveals a wide range of novel allergens.</title>
        <authorList>
            <person name="Liu X.Y."/>
            <person name="Yang K.Y."/>
            <person name="Wang M.Q."/>
            <person name="Kwok J.S."/>
            <person name="Zeng X."/>
            <person name="Yang Z."/>
            <person name="Xiao X.J."/>
            <person name="Lau C.P."/>
            <person name="Li Y."/>
            <person name="Huang Z.M."/>
            <person name="Ba J.G."/>
            <person name="Yim A.K."/>
            <person name="Ouyang C.Y."/>
            <person name="Ngai S.M."/>
            <person name="Chan T.F."/>
            <person name="Leung E.L."/>
            <person name="Liu L."/>
            <person name="Liu Z.G."/>
            <person name="Tsui S.K."/>
        </authorList>
    </citation>
    <scope>NUCLEOTIDE SEQUENCE [LARGE SCALE GENOMIC DNA]</scope>
    <source>
        <strain evidence="3">Derp</strain>
    </source>
</reference>
<dbReference type="EMBL" id="NJHN03000026">
    <property type="protein sequence ID" value="KAH9424778.1"/>
    <property type="molecule type" value="Genomic_DNA"/>
</dbReference>
<keyword evidence="4" id="KW-1185">Reference proteome</keyword>
<protein>
    <recommendedName>
        <fullName evidence="2">Glucose-methanol-choline oxidoreductase N-terminal domain-containing protein</fullName>
    </recommendedName>
</protein>
<organism evidence="3 4">
    <name type="scientific">Dermatophagoides pteronyssinus</name>
    <name type="common">European house dust mite</name>
    <dbReference type="NCBI Taxonomy" id="6956"/>
    <lineage>
        <taxon>Eukaryota</taxon>
        <taxon>Metazoa</taxon>
        <taxon>Ecdysozoa</taxon>
        <taxon>Arthropoda</taxon>
        <taxon>Chelicerata</taxon>
        <taxon>Arachnida</taxon>
        <taxon>Acari</taxon>
        <taxon>Acariformes</taxon>
        <taxon>Sarcoptiformes</taxon>
        <taxon>Astigmata</taxon>
        <taxon>Psoroptidia</taxon>
        <taxon>Analgoidea</taxon>
        <taxon>Pyroglyphidae</taxon>
        <taxon>Dermatophagoidinae</taxon>
        <taxon>Dermatophagoides</taxon>
    </lineage>
</organism>
<proteinExistence type="inferred from homology"/>
<evidence type="ECO:0000256" key="1">
    <source>
        <dbReference type="ARBA" id="ARBA00010790"/>
    </source>
</evidence>
<dbReference type="InterPro" id="IPR036188">
    <property type="entry name" value="FAD/NAD-bd_sf"/>
</dbReference>
<dbReference type="PANTHER" id="PTHR11552:SF227">
    <property type="entry name" value="GLUCOSE DEHYDROGENASE [FAD, QUINONE]-LIKE PROTEIN"/>
    <property type="match status" value="1"/>
</dbReference>
<gene>
    <name evidence="3" type="ORF">DERP_012762</name>
</gene>
<dbReference type="InterPro" id="IPR012132">
    <property type="entry name" value="GMC_OxRdtase"/>
</dbReference>
<dbReference type="Pfam" id="PF00732">
    <property type="entry name" value="GMC_oxred_N"/>
    <property type="match status" value="1"/>
</dbReference>
<comment type="caution">
    <text evidence="3">The sequence shown here is derived from an EMBL/GenBank/DDBJ whole genome shotgun (WGS) entry which is preliminary data.</text>
</comment>
<evidence type="ECO:0000259" key="2">
    <source>
        <dbReference type="PROSITE" id="PS00624"/>
    </source>
</evidence>
<dbReference type="SUPFAM" id="SSF51905">
    <property type="entry name" value="FAD/NAD(P)-binding domain"/>
    <property type="match status" value="1"/>
</dbReference>
<dbReference type="Pfam" id="PF05199">
    <property type="entry name" value="GMC_oxred_C"/>
    <property type="match status" value="1"/>
</dbReference>
<dbReference type="Gene3D" id="3.50.50.60">
    <property type="entry name" value="FAD/NAD(P)-binding domain"/>
    <property type="match status" value="1"/>
</dbReference>
<accession>A0ABQ8JQ89</accession>
<dbReference type="Proteomes" id="UP000887458">
    <property type="component" value="Unassembled WGS sequence"/>
</dbReference>
<reference evidence="3 4" key="2">
    <citation type="journal article" date="2022" name="Mol. Biol. Evol.">
        <title>Comparative Genomics Reveals Insights into the Divergent Evolution of Astigmatic Mites and Household Pest Adaptations.</title>
        <authorList>
            <person name="Xiong Q."/>
            <person name="Wan A.T."/>
            <person name="Liu X."/>
            <person name="Fung C.S."/>
            <person name="Xiao X."/>
            <person name="Malainual N."/>
            <person name="Hou J."/>
            <person name="Wang L."/>
            <person name="Wang M."/>
            <person name="Yang K.Y."/>
            <person name="Cui Y."/>
            <person name="Leung E.L."/>
            <person name="Nong W."/>
            <person name="Shin S.K."/>
            <person name="Au S.W."/>
            <person name="Jeong K.Y."/>
            <person name="Chew F.T."/>
            <person name="Hui J.H."/>
            <person name="Leung T.F."/>
            <person name="Tungtrongchitr A."/>
            <person name="Zhong N."/>
            <person name="Liu Z."/>
            <person name="Tsui S.K."/>
        </authorList>
    </citation>
    <scope>NUCLEOTIDE SEQUENCE [LARGE SCALE GENOMIC DNA]</scope>
    <source>
        <strain evidence="3">Derp</strain>
    </source>
</reference>
<comment type="similarity">
    <text evidence="1">Belongs to the GMC oxidoreductase family.</text>
</comment>
<name>A0ABQ8JQ89_DERPT</name>
<dbReference type="PROSITE" id="PS00624">
    <property type="entry name" value="GMC_OXRED_2"/>
    <property type="match status" value="1"/>
</dbReference>
<dbReference type="Gene3D" id="3.30.560.10">
    <property type="entry name" value="Glucose Oxidase, domain 3"/>
    <property type="match status" value="1"/>
</dbReference>
<dbReference type="InterPro" id="IPR007867">
    <property type="entry name" value="GMC_OxRtase_C"/>
</dbReference>
<evidence type="ECO:0000313" key="4">
    <source>
        <dbReference type="Proteomes" id="UP000887458"/>
    </source>
</evidence>
<dbReference type="InterPro" id="IPR000172">
    <property type="entry name" value="GMC_OxRdtase_N"/>
</dbReference>
<dbReference type="PANTHER" id="PTHR11552">
    <property type="entry name" value="GLUCOSE-METHANOL-CHOLINE GMC OXIDOREDUCTASE"/>
    <property type="match status" value="1"/>
</dbReference>
<dbReference type="PIRSF" id="PIRSF000137">
    <property type="entry name" value="Alcohol_oxidase"/>
    <property type="match status" value="1"/>
</dbReference>
<sequence>MLTSLLKLNAAIPALLPAFMFMYLHRIRHETPFVRDEFLREYDYIVVGAGSAGPVVANRLSEDPRIKVLLLEAGGHEVYQTEIPVLAARLQLSEYDWQYKTVPQKYACQGMIENRSNWPRGKILGGCSSINYMLYVRGNTKDYDLWEKWGNYGWGWNDVFYYFIKSEDNRDPAILKNGYHGFNGPLTVSTTHYTTAIGGAFLEAGKLFGFPNIDINGPRQTGFAIPQGTVRRGARCSTAKAFIRDYRERENLHTVIYAHVTRILFNEHKRAIAVKFDRKGLDYIVYARREIILSAGAINSPQLLMLSGIGPRWDLEQLGIPVISDLPGVGENLQDHIGVGGMQFHIDSPVSVVQPRMYVAKSFTQWITLGIGPLTMLGGLDGLGFISTKYANASDDWPDVELHFIPSCPSSDGGESVRKAMNLKNELFQHVYEPFLYDDSFAYYPVLLRPRSVGWMKLRSANPYDQPIIQPNCKFSLNFVLKNSYMIMIVYHLTDFKDPYDVKVLVESLKLSLKMALSKPFQKFNVRPWQRKWYGCEKYRWFSDEYFECLTRSYSATIYHPVGTAKMGPPDDPMAVVDPQLRVYGVKGLRVIDASIMPKIVSGNTNAPIIMIGEKGADLIKGHLYPPVNVRPGYARIPEYLKNPETEKNAIGGPLSKIGHLFGKFNFLKLG</sequence>
<dbReference type="SUPFAM" id="SSF54373">
    <property type="entry name" value="FAD-linked reductases, C-terminal domain"/>
    <property type="match status" value="1"/>
</dbReference>
<feature type="domain" description="Glucose-methanol-choline oxidoreductase N-terminal" evidence="2">
    <location>
        <begin position="296"/>
        <end position="310"/>
    </location>
</feature>
<evidence type="ECO:0000313" key="3">
    <source>
        <dbReference type="EMBL" id="KAH9424778.1"/>
    </source>
</evidence>